<gene>
    <name evidence="1" type="ORF">PVAP13_7NG400750</name>
</gene>
<sequence>MFGFGFPGQGFHCLEIPGLTKKKSTDHMGLIQIKSGEANVEKVEEELKYLIDAKWHWKVRKICETEYLATFPNKMILDTFSRSKSIDLAFHNISATIAQSDLDRFVSSVLQTGWVQMYNIPDFTKSIEAVTLIAELAGEVLVVDEVSLIKEGPVRVKLRARDLSALRDYKEISIADIGYEIKFVAEKSV</sequence>
<reference evidence="1" key="1">
    <citation type="submission" date="2020-05" db="EMBL/GenBank/DDBJ databases">
        <title>WGS assembly of Panicum virgatum.</title>
        <authorList>
            <person name="Lovell J.T."/>
            <person name="Jenkins J."/>
            <person name="Shu S."/>
            <person name="Juenger T.E."/>
            <person name="Schmutz J."/>
        </authorList>
    </citation>
    <scope>NUCLEOTIDE SEQUENCE</scope>
    <source>
        <strain evidence="1">AP13</strain>
    </source>
</reference>
<evidence type="ECO:0000313" key="1">
    <source>
        <dbReference type="EMBL" id="KAG2568785.1"/>
    </source>
</evidence>
<evidence type="ECO:0000313" key="2">
    <source>
        <dbReference type="Proteomes" id="UP000823388"/>
    </source>
</evidence>
<proteinExistence type="predicted"/>
<dbReference type="PANTHER" id="PTHR33170">
    <property type="entry name" value="DUF4283 DOMAIN-CONTAINING PROTEIN-RELATED"/>
    <property type="match status" value="1"/>
</dbReference>
<dbReference type="PANTHER" id="PTHR33170:SF2">
    <property type="entry name" value="OS12G0531500 PROTEIN"/>
    <property type="match status" value="1"/>
</dbReference>
<protein>
    <submittedName>
        <fullName evidence="1">Uncharacterized protein</fullName>
    </submittedName>
</protein>
<organism evidence="1 2">
    <name type="scientific">Panicum virgatum</name>
    <name type="common">Blackwell switchgrass</name>
    <dbReference type="NCBI Taxonomy" id="38727"/>
    <lineage>
        <taxon>Eukaryota</taxon>
        <taxon>Viridiplantae</taxon>
        <taxon>Streptophyta</taxon>
        <taxon>Embryophyta</taxon>
        <taxon>Tracheophyta</taxon>
        <taxon>Spermatophyta</taxon>
        <taxon>Magnoliopsida</taxon>
        <taxon>Liliopsida</taxon>
        <taxon>Poales</taxon>
        <taxon>Poaceae</taxon>
        <taxon>PACMAD clade</taxon>
        <taxon>Panicoideae</taxon>
        <taxon>Panicodae</taxon>
        <taxon>Paniceae</taxon>
        <taxon>Panicinae</taxon>
        <taxon>Panicum</taxon>
        <taxon>Panicum sect. Hiantes</taxon>
    </lineage>
</organism>
<keyword evidence="2" id="KW-1185">Reference proteome</keyword>
<comment type="caution">
    <text evidence="1">The sequence shown here is derived from an EMBL/GenBank/DDBJ whole genome shotgun (WGS) entry which is preliminary data.</text>
</comment>
<dbReference type="EMBL" id="CM029050">
    <property type="protein sequence ID" value="KAG2568785.1"/>
    <property type="molecule type" value="Genomic_DNA"/>
</dbReference>
<name>A0A8T0Q607_PANVG</name>
<dbReference type="Proteomes" id="UP000823388">
    <property type="component" value="Chromosome 7N"/>
</dbReference>
<accession>A0A8T0Q607</accession>
<dbReference type="AlphaFoldDB" id="A0A8T0Q607"/>